<feature type="compositionally biased region" description="Basic residues" evidence="1">
    <location>
        <begin position="43"/>
        <end position="58"/>
    </location>
</feature>
<sequence length="312" mass="34682">MLKFVTTKPPRGRSTSGGSATPDRDLAHRPSRETSPSSYSGLRAHHSPRGVRKHHSFSHPHQYSTPPSTSYRASPQLSRSYSTREGADLQRTYQAPPEFRTQPSPPQGQPRSQPLQQQFRQYLQPSVFSGSKYSYQQLPSDSSVHYATLTFHDHPDATSKENKFPLEVKGLYTAFKDKPQLISIATPEPQTPKEKLGGPYASTPYTFSGEAPQRSSQRKQAVNLAYSDATTPRSYAHQATFVPQTPQGTFFQHERNGDAYVVSGGSYRGQLYTPTECSSSSVGSLHKSPQQTFYLETIESQPKSSTHQVGLE</sequence>
<feature type="compositionally biased region" description="Polar residues" evidence="1">
    <location>
        <begin position="59"/>
        <end position="83"/>
    </location>
</feature>
<gene>
    <name evidence="2" type="ORF">Bpfe_028781</name>
</gene>
<feature type="region of interest" description="Disordered" evidence="1">
    <location>
        <begin position="182"/>
        <end position="220"/>
    </location>
</feature>
<evidence type="ECO:0000313" key="3">
    <source>
        <dbReference type="Proteomes" id="UP001233172"/>
    </source>
</evidence>
<dbReference type="EMBL" id="JASAOG010000261">
    <property type="protein sequence ID" value="KAK0041794.1"/>
    <property type="molecule type" value="Genomic_DNA"/>
</dbReference>
<dbReference type="AlphaFoldDB" id="A0AAD8EWZ3"/>
<name>A0AAD8EWZ3_BIOPF</name>
<reference evidence="2" key="1">
    <citation type="journal article" date="2023" name="PLoS Negl. Trop. Dis.">
        <title>A genome sequence for Biomphalaria pfeifferi, the major vector snail for the human-infecting parasite Schistosoma mansoni.</title>
        <authorList>
            <person name="Bu L."/>
            <person name="Lu L."/>
            <person name="Laidemitt M.R."/>
            <person name="Zhang S.M."/>
            <person name="Mutuku M."/>
            <person name="Mkoji G."/>
            <person name="Steinauer M."/>
            <person name="Loker E.S."/>
        </authorList>
    </citation>
    <scope>NUCLEOTIDE SEQUENCE</scope>
    <source>
        <strain evidence="2">KasaAsao</strain>
    </source>
</reference>
<proteinExistence type="predicted"/>
<organism evidence="2 3">
    <name type="scientific">Biomphalaria pfeifferi</name>
    <name type="common">Bloodfluke planorb</name>
    <name type="synonym">Freshwater snail</name>
    <dbReference type="NCBI Taxonomy" id="112525"/>
    <lineage>
        <taxon>Eukaryota</taxon>
        <taxon>Metazoa</taxon>
        <taxon>Spiralia</taxon>
        <taxon>Lophotrochozoa</taxon>
        <taxon>Mollusca</taxon>
        <taxon>Gastropoda</taxon>
        <taxon>Heterobranchia</taxon>
        <taxon>Euthyneura</taxon>
        <taxon>Panpulmonata</taxon>
        <taxon>Hygrophila</taxon>
        <taxon>Lymnaeoidea</taxon>
        <taxon>Planorbidae</taxon>
        <taxon>Biomphalaria</taxon>
    </lineage>
</organism>
<feature type="compositionally biased region" description="Basic and acidic residues" evidence="1">
    <location>
        <begin position="22"/>
        <end position="32"/>
    </location>
</feature>
<evidence type="ECO:0000313" key="2">
    <source>
        <dbReference type="EMBL" id="KAK0041794.1"/>
    </source>
</evidence>
<feature type="compositionally biased region" description="Low complexity" evidence="1">
    <location>
        <begin position="109"/>
        <end position="123"/>
    </location>
</feature>
<evidence type="ECO:0000256" key="1">
    <source>
        <dbReference type="SAM" id="MobiDB-lite"/>
    </source>
</evidence>
<feature type="region of interest" description="Disordered" evidence="1">
    <location>
        <begin position="1"/>
        <end position="123"/>
    </location>
</feature>
<accession>A0AAD8EWZ3</accession>
<comment type="caution">
    <text evidence="2">The sequence shown here is derived from an EMBL/GenBank/DDBJ whole genome shotgun (WGS) entry which is preliminary data.</text>
</comment>
<reference evidence="2" key="2">
    <citation type="submission" date="2023-04" db="EMBL/GenBank/DDBJ databases">
        <authorList>
            <person name="Bu L."/>
            <person name="Lu L."/>
            <person name="Laidemitt M.R."/>
            <person name="Zhang S.M."/>
            <person name="Mutuku M."/>
            <person name="Mkoji G."/>
            <person name="Steinauer M."/>
            <person name="Loker E.S."/>
        </authorList>
    </citation>
    <scope>NUCLEOTIDE SEQUENCE</scope>
    <source>
        <strain evidence="2">KasaAsao</strain>
        <tissue evidence="2">Whole Snail</tissue>
    </source>
</reference>
<protein>
    <submittedName>
        <fullName evidence="2">Uncharacterized protein</fullName>
    </submittedName>
</protein>
<keyword evidence="3" id="KW-1185">Reference proteome</keyword>
<dbReference type="Proteomes" id="UP001233172">
    <property type="component" value="Unassembled WGS sequence"/>
</dbReference>